<proteinExistence type="predicted"/>
<dbReference type="OrthoDB" id="9808022at2"/>
<dbReference type="SFLD" id="SFLDG01082">
    <property type="entry name" value="B12-binding_domain_containing"/>
    <property type="match status" value="1"/>
</dbReference>
<dbReference type="STRING" id="748449.Halha_1844"/>
<keyword evidence="4" id="KW-0411">Iron-sulfur</keyword>
<evidence type="ECO:0000256" key="1">
    <source>
        <dbReference type="ARBA" id="ARBA00022691"/>
    </source>
</evidence>
<dbReference type="SMART" id="SM00729">
    <property type="entry name" value="Elp3"/>
    <property type="match status" value="1"/>
</dbReference>
<gene>
    <name evidence="6" type="ordered locus">Halha_1844</name>
</gene>
<dbReference type="RefSeq" id="WP_015327473.1">
    <property type="nucleotide sequence ID" value="NC_019978.1"/>
</dbReference>
<dbReference type="eggNOG" id="COG0635">
    <property type="taxonomic scope" value="Bacteria"/>
</dbReference>
<keyword evidence="7" id="KW-1185">Reference proteome</keyword>
<dbReference type="PROSITE" id="PS51918">
    <property type="entry name" value="RADICAL_SAM"/>
    <property type="match status" value="1"/>
</dbReference>
<dbReference type="PANTHER" id="PTHR13932:SF1">
    <property type="entry name" value="OXYGEN-INDEPENDENT COPROPORPHYRINOGEN-III OXIDASE-LIKE PROTEIN HEMZ"/>
    <property type="match status" value="1"/>
</dbReference>
<keyword evidence="3" id="KW-0408">Iron</keyword>
<evidence type="ECO:0000313" key="6">
    <source>
        <dbReference type="EMBL" id="AGB41757.1"/>
    </source>
</evidence>
<name>L0K8Z3_HALHC</name>
<organism evidence="6 7">
    <name type="scientific">Halobacteroides halobius (strain ATCC 35273 / DSM 5150 / MD-1)</name>
    <dbReference type="NCBI Taxonomy" id="748449"/>
    <lineage>
        <taxon>Bacteria</taxon>
        <taxon>Bacillati</taxon>
        <taxon>Bacillota</taxon>
        <taxon>Clostridia</taxon>
        <taxon>Halanaerobiales</taxon>
        <taxon>Halobacteroidaceae</taxon>
        <taxon>Halobacteroides</taxon>
    </lineage>
</organism>
<dbReference type="Proteomes" id="UP000010880">
    <property type="component" value="Chromosome"/>
</dbReference>
<dbReference type="PANTHER" id="PTHR13932">
    <property type="entry name" value="COPROPORPHYRINIGEN III OXIDASE"/>
    <property type="match status" value="1"/>
</dbReference>
<dbReference type="InterPro" id="IPR034505">
    <property type="entry name" value="Coproporphyrinogen-III_oxidase"/>
</dbReference>
<dbReference type="GO" id="GO:0006779">
    <property type="term" value="P:porphyrin-containing compound biosynthetic process"/>
    <property type="evidence" value="ECO:0007669"/>
    <property type="project" value="TreeGrafter"/>
</dbReference>
<dbReference type="HOGENOM" id="CLU_029256_1_0_9"/>
<dbReference type="InterPro" id="IPR058240">
    <property type="entry name" value="rSAM_sf"/>
</dbReference>
<dbReference type="EMBL" id="CP003359">
    <property type="protein sequence ID" value="AGB41757.1"/>
    <property type="molecule type" value="Genomic_DNA"/>
</dbReference>
<dbReference type="SFLD" id="SFLDF00310">
    <property type="entry name" value="oxygen-independent_coproporphy"/>
    <property type="match status" value="1"/>
</dbReference>
<dbReference type="InterPro" id="IPR023995">
    <property type="entry name" value="HemZ"/>
</dbReference>
<dbReference type="InterPro" id="IPR007197">
    <property type="entry name" value="rSAM"/>
</dbReference>
<dbReference type="GO" id="GO:0046872">
    <property type="term" value="F:metal ion binding"/>
    <property type="evidence" value="ECO:0007669"/>
    <property type="project" value="UniProtKB-KW"/>
</dbReference>
<accession>L0K8Z3</accession>
<dbReference type="Gene3D" id="3.20.20.70">
    <property type="entry name" value="Aldolase class I"/>
    <property type="match status" value="1"/>
</dbReference>
<evidence type="ECO:0000256" key="4">
    <source>
        <dbReference type="ARBA" id="ARBA00023014"/>
    </source>
</evidence>
<evidence type="ECO:0000313" key="7">
    <source>
        <dbReference type="Proteomes" id="UP000010880"/>
    </source>
</evidence>
<evidence type="ECO:0000256" key="3">
    <source>
        <dbReference type="ARBA" id="ARBA00023004"/>
    </source>
</evidence>
<dbReference type="KEGG" id="hhl:Halha_1844"/>
<keyword evidence="1" id="KW-0949">S-adenosyl-L-methionine</keyword>
<dbReference type="NCBIfam" id="TIGR03994">
    <property type="entry name" value="rSAM_HemZ"/>
    <property type="match status" value="1"/>
</dbReference>
<dbReference type="InterPro" id="IPR013785">
    <property type="entry name" value="Aldolase_TIM"/>
</dbReference>
<dbReference type="GO" id="GO:0051539">
    <property type="term" value="F:4 iron, 4 sulfur cluster binding"/>
    <property type="evidence" value="ECO:0007669"/>
    <property type="project" value="TreeGrafter"/>
</dbReference>
<sequence length="493" mass="56367">MKVGLGIPEKYYGSVKGMLNVLLPKLEIERASEVINPKLIINSKLTTKQGIKVKSIILDKPKFSDQILDQEILNNCYNQYDFKKRCKIRVKLSIYRLLCDYLDQPLSPWGILIGVRPTKLVHSLFDRDFSKEKVDLILEEVYGIRTEKRNLLLRIIAKERSYLPSKEEAQKKVSLYLGIPFCPTRCAYCSFASYPFESYQQYVPDFLDALEYEIKKLGAAINELGLAIDTLYLGGGTPTVLSTGQLKRIINKLNKEFNLSDLREFSVEAGRPDTITKDKLSLLKASGVNRISINPQTMNQATLDKIERKHTIKQVLESFSLARELNFQNINMDLIIGLPGEEVADVKNSLEEIKRLNPDSLTIHTLALKRAAKMDNQVQLPSNVKVEKMLALTKQTAKDLNLESYYMYRQKYMLANLENIGYARSGLESIYNILMIEERQTVIGLGGGAITKMVNPKDWSLERLINPKFPKQYIEEVKERTDQKIIKLTSLVR</sequence>
<evidence type="ECO:0000256" key="2">
    <source>
        <dbReference type="ARBA" id="ARBA00022723"/>
    </source>
</evidence>
<dbReference type="GO" id="GO:0003824">
    <property type="term" value="F:catalytic activity"/>
    <property type="evidence" value="ECO:0007669"/>
    <property type="project" value="InterPro"/>
</dbReference>
<feature type="domain" description="Radical SAM core" evidence="5">
    <location>
        <begin position="167"/>
        <end position="403"/>
    </location>
</feature>
<dbReference type="PATRIC" id="fig|748449.3.peg.1775"/>
<evidence type="ECO:0000259" key="5">
    <source>
        <dbReference type="PROSITE" id="PS51918"/>
    </source>
</evidence>
<dbReference type="GO" id="GO:0005737">
    <property type="term" value="C:cytoplasm"/>
    <property type="evidence" value="ECO:0007669"/>
    <property type="project" value="TreeGrafter"/>
</dbReference>
<keyword evidence="2" id="KW-0479">Metal-binding</keyword>
<dbReference type="SUPFAM" id="SSF102114">
    <property type="entry name" value="Radical SAM enzymes"/>
    <property type="match status" value="1"/>
</dbReference>
<dbReference type="SFLD" id="SFLDG01065">
    <property type="entry name" value="anaerobic_coproporphyrinogen-I"/>
    <property type="match status" value="1"/>
</dbReference>
<dbReference type="SFLD" id="SFLDS00029">
    <property type="entry name" value="Radical_SAM"/>
    <property type="match status" value="1"/>
</dbReference>
<protein>
    <submittedName>
        <fullName evidence="6">Coproporphyrinogen dehydrogenase HemZ</fullName>
    </submittedName>
</protein>
<reference evidence="7" key="1">
    <citation type="submission" date="2012-02" db="EMBL/GenBank/DDBJ databases">
        <title>The complete genome of Halobacteroides halobius DSM 5150.</title>
        <authorList>
            <person name="Lucas S."/>
            <person name="Copeland A."/>
            <person name="Lapidus A."/>
            <person name="Glavina del Rio T."/>
            <person name="Dalin E."/>
            <person name="Tice H."/>
            <person name="Bruce D."/>
            <person name="Goodwin L."/>
            <person name="Pitluck S."/>
            <person name="Peters L."/>
            <person name="Mikhailova N."/>
            <person name="Gu W."/>
            <person name="Kyrpides N."/>
            <person name="Mavromatis K."/>
            <person name="Ivanova N."/>
            <person name="Brettin T."/>
            <person name="Detter J.C."/>
            <person name="Han C."/>
            <person name="Larimer F."/>
            <person name="Land M."/>
            <person name="Hauser L."/>
            <person name="Markowitz V."/>
            <person name="Cheng J.-F."/>
            <person name="Hugenholtz P."/>
            <person name="Woyke T."/>
            <person name="Wu D."/>
            <person name="Tindall B."/>
            <person name="Pomrenke H."/>
            <person name="Brambilla E."/>
            <person name="Klenk H.-P."/>
            <person name="Eisen J.A."/>
        </authorList>
    </citation>
    <scope>NUCLEOTIDE SEQUENCE [LARGE SCALE GENOMIC DNA]</scope>
    <source>
        <strain evidence="7">ATCC 35273 / DSM 5150 / MD-1</strain>
    </source>
</reference>
<dbReference type="AlphaFoldDB" id="L0K8Z3"/>
<dbReference type="Pfam" id="PF04055">
    <property type="entry name" value="Radical_SAM"/>
    <property type="match status" value="1"/>
</dbReference>
<dbReference type="InterPro" id="IPR006638">
    <property type="entry name" value="Elp3/MiaA/NifB-like_rSAM"/>
</dbReference>
<dbReference type="CDD" id="cd01335">
    <property type="entry name" value="Radical_SAM"/>
    <property type="match status" value="1"/>
</dbReference>